<dbReference type="EMBL" id="PGOL01000385">
    <property type="protein sequence ID" value="PKI71292.1"/>
    <property type="molecule type" value="Genomic_DNA"/>
</dbReference>
<name>A0A2I0KS38_PUNGR</name>
<organism evidence="1 2">
    <name type="scientific">Punica granatum</name>
    <name type="common">Pomegranate</name>
    <dbReference type="NCBI Taxonomy" id="22663"/>
    <lineage>
        <taxon>Eukaryota</taxon>
        <taxon>Viridiplantae</taxon>
        <taxon>Streptophyta</taxon>
        <taxon>Embryophyta</taxon>
        <taxon>Tracheophyta</taxon>
        <taxon>Spermatophyta</taxon>
        <taxon>Magnoliopsida</taxon>
        <taxon>eudicotyledons</taxon>
        <taxon>Gunneridae</taxon>
        <taxon>Pentapetalae</taxon>
        <taxon>rosids</taxon>
        <taxon>malvids</taxon>
        <taxon>Myrtales</taxon>
        <taxon>Lythraceae</taxon>
        <taxon>Punica</taxon>
    </lineage>
</organism>
<keyword evidence="2" id="KW-1185">Reference proteome</keyword>
<proteinExistence type="predicted"/>
<sequence>MELVVGGSMMAISSTIIEERLTLTLEIAYVRAEIRVTATEIIRNLSRETHHFGVGVPPLSDQSLSFIMRDHGEGFVNIHQGIHAQDLRPNSRKFGIEPDKELMNLLLHLVSNELDTNVANASRQIKL</sequence>
<dbReference type="AlphaFoldDB" id="A0A2I0KS38"/>
<gene>
    <name evidence="1" type="ORF">CRG98_008292</name>
</gene>
<accession>A0A2I0KS38</accession>
<evidence type="ECO:0000313" key="1">
    <source>
        <dbReference type="EMBL" id="PKI71292.1"/>
    </source>
</evidence>
<dbReference type="Proteomes" id="UP000233551">
    <property type="component" value="Unassembled WGS sequence"/>
</dbReference>
<reference evidence="1 2" key="1">
    <citation type="submission" date="2017-11" db="EMBL/GenBank/DDBJ databases">
        <title>De-novo sequencing of pomegranate (Punica granatum L.) genome.</title>
        <authorList>
            <person name="Akparov Z."/>
            <person name="Amiraslanov A."/>
            <person name="Hajiyeva S."/>
            <person name="Abbasov M."/>
            <person name="Kaur K."/>
            <person name="Hamwieh A."/>
            <person name="Solovyev V."/>
            <person name="Salamov A."/>
            <person name="Braich B."/>
            <person name="Kosarev P."/>
            <person name="Mahmoud A."/>
            <person name="Hajiyev E."/>
            <person name="Babayeva S."/>
            <person name="Izzatullayeva V."/>
            <person name="Mammadov A."/>
            <person name="Mammadov A."/>
            <person name="Sharifova S."/>
            <person name="Ojaghi J."/>
            <person name="Eynullazada K."/>
            <person name="Bayramov B."/>
            <person name="Abdulazimova A."/>
            <person name="Shahmuradov I."/>
        </authorList>
    </citation>
    <scope>NUCLEOTIDE SEQUENCE [LARGE SCALE GENOMIC DNA]</scope>
    <source>
        <strain evidence="2">cv. AG2017</strain>
        <tissue evidence="1">Leaf</tissue>
    </source>
</reference>
<evidence type="ECO:0000313" key="2">
    <source>
        <dbReference type="Proteomes" id="UP000233551"/>
    </source>
</evidence>
<comment type="caution">
    <text evidence="1">The sequence shown here is derived from an EMBL/GenBank/DDBJ whole genome shotgun (WGS) entry which is preliminary data.</text>
</comment>
<protein>
    <submittedName>
        <fullName evidence="1">Uncharacterized protein</fullName>
    </submittedName>
</protein>